<proteinExistence type="predicted"/>
<reference evidence="1 2" key="1">
    <citation type="submission" date="2020-02" db="EMBL/GenBank/DDBJ databases">
        <authorList>
            <person name="Ferguson B K."/>
        </authorList>
    </citation>
    <scope>NUCLEOTIDE SEQUENCE [LARGE SCALE GENOMIC DNA]</scope>
</reference>
<protein>
    <submittedName>
        <fullName evidence="1">Uncharacterized protein</fullName>
    </submittedName>
</protein>
<keyword evidence="2" id="KW-1185">Reference proteome</keyword>
<accession>A0A6H5G5E7</accession>
<dbReference type="AlphaFoldDB" id="A0A6H5G5E7"/>
<evidence type="ECO:0000313" key="2">
    <source>
        <dbReference type="Proteomes" id="UP000479000"/>
    </source>
</evidence>
<evidence type="ECO:0000313" key="1">
    <source>
        <dbReference type="EMBL" id="CAA9997116.1"/>
    </source>
</evidence>
<dbReference type="Proteomes" id="UP000479000">
    <property type="component" value="Unassembled WGS sequence"/>
</dbReference>
<name>A0A6H5G5E7_9HEMI</name>
<organism evidence="1 2">
    <name type="scientific">Nesidiocoris tenuis</name>
    <dbReference type="NCBI Taxonomy" id="355587"/>
    <lineage>
        <taxon>Eukaryota</taxon>
        <taxon>Metazoa</taxon>
        <taxon>Ecdysozoa</taxon>
        <taxon>Arthropoda</taxon>
        <taxon>Hexapoda</taxon>
        <taxon>Insecta</taxon>
        <taxon>Pterygota</taxon>
        <taxon>Neoptera</taxon>
        <taxon>Paraneoptera</taxon>
        <taxon>Hemiptera</taxon>
        <taxon>Heteroptera</taxon>
        <taxon>Panheteroptera</taxon>
        <taxon>Cimicomorpha</taxon>
        <taxon>Miridae</taxon>
        <taxon>Dicyphina</taxon>
        <taxon>Nesidiocoris</taxon>
    </lineage>
</organism>
<sequence length="171" mass="19765">MVTSVKKILFNKRGYKRLDIHWNHDSTFKRIVFRNKLKKNITITSDEWLLIADNLKSNLPAFISGVWKKPKKSSDPIIISDTWLIRIELNVPSGGKKRTLVMYEKFPWLPELDVRFNEIVLTKRDAKLLLNSLEDINNVLHLELDDNNNNTILPNNVLQSPAASDTSVQQS</sequence>
<gene>
    <name evidence="1" type="ORF">NTEN_LOCUS3458</name>
</gene>
<dbReference type="EMBL" id="CADCXU010005406">
    <property type="protein sequence ID" value="CAA9997116.1"/>
    <property type="molecule type" value="Genomic_DNA"/>
</dbReference>